<evidence type="ECO:0000313" key="1">
    <source>
        <dbReference type="EMBL" id="PIC27740.1"/>
    </source>
</evidence>
<name>A0A2G5TKB5_9PELO</name>
<evidence type="ECO:0008006" key="3">
    <source>
        <dbReference type="Google" id="ProtNLM"/>
    </source>
</evidence>
<evidence type="ECO:0000313" key="2">
    <source>
        <dbReference type="Proteomes" id="UP000230233"/>
    </source>
</evidence>
<gene>
    <name evidence="1" type="primary">Cni-T22D1.5</name>
    <name evidence="1" type="synonym">Cnig_chr_V.g19904</name>
    <name evidence="1" type="ORF">B9Z55_019904</name>
</gene>
<dbReference type="GO" id="GO:0019888">
    <property type="term" value="F:protein phosphatase regulator activity"/>
    <property type="evidence" value="ECO:0007669"/>
    <property type="project" value="TreeGrafter"/>
</dbReference>
<reference evidence="2" key="1">
    <citation type="submission" date="2017-10" db="EMBL/GenBank/DDBJ databases">
        <title>Rapid genome shrinkage in a self-fertile nematode reveals novel sperm competition proteins.</title>
        <authorList>
            <person name="Yin D."/>
            <person name="Schwarz E.M."/>
            <person name="Thomas C.G."/>
            <person name="Felde R.L."/>
            <person name="Korf I.F."/>
            <person name="Cutter A.D."/>
            <person name="Schartner C.M."/>
            <person name="Ralston E.J."/>
            <person name="Meyer B.J."/>
            <person name="Haag E.S."/>
        </authorList>
    </citation>
    <scope>NUCLEOTIDE SEQUENCE [LARGE SCALE GENOMIC DNA]</scope>
    <source>
        <strain evidence="2">JU1422</strain>
    </source>
</reference>
<organism evidence="1 2">
    <name type="scientific">Caenorhabditis nigoni</name>
    <dbReference type="NCBI Taxonomy" id="1611254"/>
    <lineage>
        <taxon>Eukaryota</taxon>
        <taxon>Metazoa</taxon>
        <taxon>Ecdysozoa</taxon>
        <taxon>Nematoda</taxon>
        <taxon>Chromadorea</taxon>
        <taxon>Rhabditida</taxon>
        <taxon>Rhabditina</taxon>
        <taxon>Rhabditomorpha</taxon>
        <taxon>Rhabditoidea</taxon>
        <taxon>Rhabditidae</taxon>
        <taxon>Peloderinae</taxon>
        <taxon>Caenorhabditis</taxon>
    </lineage>
</organism>
<comment type="caution">
    <text evidence="1">The sequence shown here is derived from an EMBL/GenBank/DDBJ whole genome shotgun (WGS) entry which is preliminary data.</text>
</comment>
<dbReference type="PANTHER" id="PTHR14095:SF5">
    <property type="entry name" value="EF-HAND DOMAIN-CONTAINING PROTEIN"/>
    <property type="match status" value="1"/>
</dbReference>
<dbReference type="EMBL" id="PDUG01000005">
    <property type="protein sequence ID" value="PIC27740.1"/>
    <property type="molecule type" value="Genomic_DNA"/>
</dbReference>
<dbReference type="GO" id="GO:0000159">
    <property type="term" value="C:protein phosphatase type 2A complex"/>
    <property type="evidence" value="ECO:0007669"/>
    <property type="project" value="TreeGrafter"/>
</dbReference>
<protein>
    <recommendedName>
        <fullName evidence="3">EF-hand domain-containing protein</fullName>
    </recommendedName>
</protein>
<sequence length="386" mass="44364">MAEQIQMKTVADVKFPSIVFSPIATSSPKLTRMRLPINRDQSWTSSSDESVGNVTARILTGIDELHVDTSKMENESDTSSCSIHTALEYVHPKVFQKKSLSEKITREELRSAIAACKITEDNYKKTEADLYALVTTERILWNAGRTWSGTMPVENRDDLKKYARNACDDFYMRCTGQLCIDELQHISHTRGRYDFQSVAIYCFEKGMPSSIISRVFAKNLVRRSTGEYLDDMEMTWLLFAMVGTDEVQSVEYWFRVLDVHCTGVLSVAVLEGFYAEITKYLAHENVASLPFSNVIAQFSDILGTQQWTLRSFKENRELVYRVINGFTNAIRFLEQEINEKTNGERVDDEEFGQGQRTRWQRLIDHEYDDFYHQTHSSSTETSNITA</sequence>
<dbReference type="AlphaFoldDB" id="A0A2G5TKB5"/>
<dbReference type="Gene3D" id="1.10.238.10">
    <property type="entry name" value="EF-hand"/>
    <property type="match status" value="1"/>
</dbReference>
<proteinExistence type="predicted"/>
<dbReference type="Proteomes" id="UP000230233">
    <property type="component" value="Chromosome V"/>
</dbReference>
<dbReference type="STRING" id="1611254.A0A2G5TKB5"/>
<accession>A0A2G5TKB5</accession>
<keyword evidence="2" id="KW-1185">Reference proteome</keyword>
<dbReference type="PANTHER" id="PTHR14095">
    <property type="entry name" value="PHOSPHATASE 2A REGULATORY SUBUNIT-RELATED"/>
    <property type="match status" value="1"/>
</dbReference>
<dbReference type="OrthoDB" id="10265007at2759"/>